<reference evidence="1 2" key="1">
    <citation type="submission" date="2018-07" db="EMBL/GenBank/DDBJ databases">
        <title>Dyella tabacisoli L4-6T, whole genome shotgun sequence.</title>
        <authorList>
            <person name="Zhou X.-K."/>
            <person name="Li W.-J."/>
            <person name="Duan Y.-Q."/>
        </authorList>
    </citation>
    <scope>NUCLEOTIDE SEQUENCE [LARGE SCALE GENOMIC DNA]</scope>
    <source>
        <strain evidence="1 2">L4-6</strain>
    </source>
</reference>
<dbReference type="PANTHER" id="PTHR14097">
    <property type="entry name" value="OXIDOREDUCTASE HTATIP2"/>
    <property type="match status" value="1"/>
</dbReference>
<keyword evidence="2" id="KW-1185">Reference proteome</keyword>
<dbReference type="EMBL" id="QQAH01000005">
    <property type="protein sequence ID" value="RDD82608.1"/>
    <property type="molecule type" value="Genomic_DNA"/>
</dbReference>
<dbReference type="Pfam" id="PF08732">
    <property type="entry name" value="HIM1"/>
    <property type="match status" value="1"/>
</dbReference>
<name>A0A369USA9_9GAMM</name>
<dbReference type="SUPFAM" id="SSF51735">
    <property type="entry name" value="NAD(P)-binding Rossmann-fold domains"/>
    <property type="match status" value="1"/>
</dbReference>
<comment type="caution">
    <text evidence="1">The sequence shown here is derived from an EMBL/GenBank/DDBJ whole genome shotgun (WGS) entry which is preliminary data.</text>
</comment>
<gene>
    <name evidence="1" type="ORF">DVJ77_06715</name>
</gene>
<evidence type="ECO:0000313" key="1">
    <source>
        <dbReference type="EMBL" id="RDD82608.1"/>
    </source>
</evidence>
<dbReference type="AlphaFoldDB" id="A0A369USA9"/>
<sequence>MTTTPRHVLLAGATGLTGGHLLQRLLDDPAAPQVLAPTRRALQAHPRLQNPVGVLSRLVPQLRGTVDAVFCCLGTTIRQAGSREAFRMIDYELPLALGRQALTLGARHYLLISSLGADPTSRVFYNRVKGELEQALQEQGWPQLTIVRPSLLLGRAKPRLGDRLAPLSRILPKRWSGIEASTLASALWRLAQDDEPGLRIIESDALQRLGA</sequence>
<protein>
    <submittedName>
        <fullName evidence="1">Oxidoreductase</fullName>
    </submittedName>
</protein>
<dbReference type="InterPro" id="IPR014843">
    <property type="entry name" value="Him1/Fmp52"/>
</dbReference>
<dbReference type="PANTHER" id="PTHR14097:SF7">
    <property type="entry name" value="OXIDOREDUCTASE HTATIP2"/>
    <property type="match status" value="1"/>
</dbReference>
<proteinExistence type="predicted"/>
<organism evidence="1 2">
    <name type="scientific">Dyella tabacisoli</name>
    <dbReference type="NCBI Taxonomy" id="2282381"/>
    <lineage>
        <taxon>Bacteria</taxon>
        <taxon>Pseudomonadati</taxon>
        <taxon>Pseudomonadota</taxon>
        <taxon>Gammaproteobacteria</taxon>
        <taxon>Lysobacterales</taxon>
        <taxon>Rhodanobacteraceae</taxon>
        <taxon>Dyella</taxon>
    </lineage>
</organism>
<dbReference type="Proteomes" id="UP000253782">
    <property type="component" value="Unassembled WGS sequence"/>
</dbReference>
<dbReference type="OrthoDB" id="9798632at2"/>
<accession>A0A369USA9</accession>
<dbReference type="Gene3D" id="3.40.50.720">
    <property type="entry name" value="NAD(P)-binding Rossmann-like Domain"/>
    <property type="match status" value="1"/>
</dbReference>
<dbReference type="InterPro" id="IPR036291">
    <property type="entry name" value="NAD(P)-bd_dom_sf"/>
</dbReference>
<dbReference type="RefSeq" id="WP_114844673.1">
    <property type="nucleotide sequence ID" value="NZ_JBHSPE010000001.1"/>
</dbReference>
<evidence type="ECO:0000313" key="2">
    <source>
        <dbReference type="Proteomes" id="UP000253782"/>
    </source>
</evidence>